<dbReference type="AlphaFoldDB" id="G5KE05"/>
<gene>
    <name evidence="3" type="ORF">STRUR_0719</name>
</gene>
<dbReference type="EMBL" id="AEUZ02000001">
    <property type="protein sequence ID" value="EHJ57637.1"/>
    <property type="molecule type" value="Genomic_DNA"/>
</dbReference>
<sequence>MNTFGTSDYPLEQLVGGVRERYDLTPQGIIKELNLLDVDYTKTTCLGHFTKPYLPWEQ</sequence>
<protein>
    <submittedName>
        <fullName evidence="3">Methionine adenosyltransferase, C-terminal-like domain protein</fullName>
    </submittedName>
</protein>
<dbReference type="Pfam" id="PF02773">
    <property type="entry name" value="S-AdoMet_synt_C"/>
    <property type="match status" value="1"/>
</dbReference>
<comment type="caution">
    <text evidence="3">The sequence shown here is derived from an EMBL/GenBank/DDBJ whole genome shotgun (WGS) entry which is preliminary data.</text>
</comment>
<evidence type="ECO:0000256" key="1">
    <source>
        <dbReference type="ARBA" id="ARBA00022723"/>
    </source>
</evidence>
<keyword evidence="4" id="KW-1185">Reference proteome</keyword>
<keyword evidence="1" id="KW-0479">Metal-binding</keyword>
<proteinExistence type="predicted"/>
<name>G5KE05_9STRE</name>
<dbReference type="eggNOG" id="COG0192">
    <property type="taxonomic scope" value="Bacteria"/>
</dbReference>
<dbReference type="InterPro" id="IPR022630">
    <property type="entry name" value="S-AdoMet_synt_C"/>
</dbReference>
<evidence type="ECO:0000259" key="2">
    <source>
        <dbReference type="Pfam" id="PF02773"/>
    </source>
</evidence>
<dbReference type="GO" id="GO:0004478">
    <property type="term" value="F:methionine adenosyltransferase activity"/>
    <property type="evidence" value="ECO:0007669"/>
    <property type="project" value="InterPro"/>
</dbReference>
<dbReference type="Gene3D" id="3.30.300.10">
    <property type="match status" value="1"/>
</dbReference>
<reference evidence="3 4" key="1">
    <citation type="journal article" date="2014" name="Int. J. Syst. Evol. Microbiol.">
        <title>Phylogenomics and the dynamic genome evolution of the genus Streptococcus.</title>
        <authorList>
            <consortium name="The Broad Institute Genome Sequencing Platform"/>
            <person name="Richards V.P."/>
            <person name="Palmer S.R."/>
            <person name="Pavinski Bitar P.D."/>
            <person name="Qin X."/>
            <person name="Weinstock G.M."/>
            <person name="Highlander S.K."/>
            <person name="Town C.D."/>
            <person name="Burne R.A."/>
            <person name="Stanhope M.J."/>
        </authorList>
    </citation>
    <scope>NUCLEOTIDE SEQUENCE [LARGE SCALE GENOMIC DNA]</scope>
    <source>
        <strain evidence="3 4">2285-97</strain>
    </source>
</reference>
<dbReference type="STRING" id="764291.STRUR_0719"/>
<evidence type="ECO:0000313" key="4">
    <source>
        <dbReference type="Proteomes" id="UP000005388"/>
    </source>
</evidence>
<dbReference type="GO" id="GO:0046872">
    <property type="term" value="F:metal ion binding"/>
    <property type="evidence" value="ECO:0007669"/>
    <property type="project" value="UniProtKB-KW"/>
</dbReference>
<evidence type="ECO:0000313" key="3">
    <source>
        <dbReference type="EMBL" id="EHJ57637.1"/>
    </source>
</evidence>
<dbReference type="GO" id="GO:0006556">
    <property type="term" value="P:S-adenosylmethionine biosynthetic process"/>
    <property type="evidence" value="ECO:0007669"/>
    <property type="project" value="InterPro"/>
</dbReference>
<accession>G5KE05</accession>
<feature type="domain" description="S-adenosylmethionine synthetase C-terminal" evidence="2">
    <location>
        <begin position="2"/>
        <end position="58"/>
    </location>
</feature>
<dbReference type="InterPro" id="IPR022636">
    <property type="entry name" value="S-AdoMet_synthetase_sfam"/>
</dbReference>
<dbReference type="SUPFAM" id="SSF55973">
    <property type="entry name" value="S-adenosylmethionine synthetase"/>
    <property type="match status" value="1"/>
</dbReference>
<dbReference type="Proteomes" id="UP000005388">
    <property type="component" value="Unassembled WGS sequence"/>
</dbReference>
<organism evidence="3 4">
    <name type="scientific">Streptococcus urinalis 2285-97</name>
    <dbReference type="NCBI Taxonomy" id="764291"/>
    <lineage>
        <taxon>Bacteria</taxon>
        <taxon>Bacillati</taxon>
        <taxon>Bacillota</taxon>
        <taxon>Bacilli</taxon>
        <taxon>Lactobacillales</taxon>
        <taxon>Streptococcaceae</taxon>
        <taxon>Streptococcus</taxon>
    </lineage>
</organism>